<keyword evidence="17" id="KW-1185">Reference proteome</keyword>
<dbReference type="InterPro" id="IPR044298">
    <property type="entry name" value="MIG/MutY"/>
</dbReference>
<dbReference type="InterPro" id="IPR004036">
    <property type="entry name" value="Endonuclease-III-like_CS2"/>
</dbReference>
<dbReference type="GO" id="GO:0006298">
    <property type="term" value="P:mismatch repair"/>
    <property type="evidence" value="ECO:0007669"/>
    <property type="project" value="TreeGrafter"/>
</dbReference>
<accession>A0A0B9AT82</accession>
<dbReference type="GO" id="GO:0051539">
    <property type="term" value="F:4 iron, 4 sulfur cluster binding"/>
    <property type="evidence" value="ECO:0007669"/>
    <property type="project" value="UniProtKB-KW"/>
</dbReference>
<sequence>MSIQMTHRAGPETKSSGSSAAFPEVAEPELRRVQDTIITWFEEAARDLPWRHPNTSAWAILVSEIMSQQTPVSRVEPRWRAWMDRWPTPADLAAASTAEVLHAWDRLGYPRRALRLQEAAEVIAADLDNQVPETTEELERLPGIGSYTAAAVSSFAFGRKTTVLDTNVRRVLIRLFAGRERPTTSPGRKETAWASGFVPEDKHVEWNAGVMEFGALVCTARNPDCPACPLQDICTWNQLGRPASATKPKTQKWAGTDRQLRGAIMDVLKAAHAAGDDRHGVSLDVFTTSVTDFDPTLAESLAESTAAAVARVRELSADKDRISRLITDLVTDGLAQQIDGRLALPNR</sequence>
<comment type="caution">
    <text evidence="16">The sequence shown here is derived from an EMBL/GenBank/DDBJ whole genome shotgun (WGS) entry which is preliminary data.</text>
</comment>
<keyword evidence="13" id="KW-0326">Glycosidase</keyword>
<dbReference type="EMBL" id="JTJZ01000011">
    <property type="protein sequence ID" value="KHS54102.1"/>
    <property type="molecule type" value="Genomic_DNA"/>
</dbReference>
<evidence type="ECO:0000256" key="14">
    <source>
        <dbReference type="SAM" id="MobiDB-lite"/>
    </source>
</evidence>
<evidence type="ECO:0000256" key="5">
    <source>
        <dbReference type="ARBA" id="ARBA00022023"/>
    </source>
</evidence>
<keyword evidence="12" id="KW-0234">DNA repair</keyword>
<evidence type="ECO:0000256" key="8">
    <source>
        <dbReference type="ARBA" id="ARBA00022763"/>
    </source>
</evidence>
<dbReference type="SMART" id="SM00525">
    <property type="entry name" value="FES"/>
    <property type="match status" value="1"/>
</dbReference>
<dbReference type="GO" id="GO:0000701">
    <property type="term" value="F:purine-specific mismatch base pair DNA N-glycosylase activity"/>
    <property type="evidence" value="ECO:0007669"/>
    <property type="project" value="UniProtKB-EC"/>
</dbReference>
<keyword evidence="9" id="KW-0378">Hydrolase</keyword>
<dbReference type="EC" id="3.2.2.31" evidence="4"/>
<dbReference type="SMART" id="SM00478">
    <property type="entry name" value="ENDO3c"/>
    <property type="match status" value="1"/>
</dbReference>
<evidence type="ECO:0000256" key="12">
    <source>
        <dbReference type="ARBA" id="ARBA00023204"/>
    </source>
</evidence>
<dbReference type="GO" id="GO:0046872">
    <property type="term" value="F:metal ion binding"/>
    <property type="evidence" value="ECO:0007669"/>
    <property type="project" value="UniProtKB-KW"/>
</dbReference>
<evidence type="ECO:0000256" key="3">
    <source>
        <dbReference type="ARBA" id="ARBA00008343"/>
    </source>
</evidence>
<dbReference type="PATRIC" id="fig|1703.6.peg.195"/>
<dbReference type="PANTHER" id="PTHR42944">
    <property type="entry name" value="ADENINE DNA GLYCOSYLASE"/>
    <property type="match status" value="1"/>
</dbReference>
<comment type="catalytic activity">
    <reaction evidence="1">
        <text>Hydrolyzes free adenine bases from 7,8-dihydro-8-oxoguanine:adenine mismatched double-stranded DNA, leaving an apurinic site.</text>
        <dbReference type="EC" id="3.2.2.31"/>
    </reaction>
</comment>
<evidence type="ECO:0000256" key="6">
    <source>
        <dbReference type="ARBA" id="ARBA00022485"/>
    </source>
</evidence>
<dbReference type="Pfam" id="PF00730">
    <property type="entry name" value="HhH-GPD"/>
    <property type="match status" value="1"/>
</dbReference>
<evidence type="ECO:0000256" key="9">
    <source>
        <dbReference type="ARBA" id="ARBA00022801"/>
    </source>
</evidence>
<dbReference type="Pfam" id="PF00633">
    <property type="entry name" value="HHH"/>
    <property type="match status" value="1"/>
</dbReference>
<keyword evidence="7" id="KW-0479">Metal-binding</keyword>
<dbReference type="Pfam" id="PF10576">
    <property type="entry name" value="EndIII_4Fe-2S"/>
    <property type="match status" value="1"/>
</dbReference>
<dbReference type="AlphaFoldDB" id="A0A0B9AT82"/>
<dbReference type="Proteomes" id="UP000031488">
    <property type="component" value="Unassembled WGS sequence"/>
</dbReference>
<comment type="cofactor">
    <cofactor evidence="2">
        <name>[4Fe-4S] cluster</name>
        <dbReference type="ChEBI" id="CHEBI:49883"/>
    </cofactor>
</comment>
<evidence type="ECO:0000256" key="11">
    <source>
        <dbReference type="ARBA" id="ARBA00023014"/>
    </source>
</evidence>
<evidence type="ECO:0000256" key="13">
    <source>
        <dbReference type="ARBA" id="ARBA00023295"/>
    </source>
</evidence>
<evidence type="ECO:0000313" key="17">
    <source>
        <dbReference type="Proteomes" id="UP000031488"/>
    </source>
</evidence>
<dbReference type="Gene3D" id="1.10.340.30">
    <property type="entry name" value="Hypothetical protein, domain 2"/>
    <property type="match status" value="1"/>
</dbReference>
<dbReference type="PROSITE" id="PS01155">
    <property type="entry name" value="ENDONUCLEASE_III_2"/>
    <property type="match status" value="1"/>
</dbReference>
<protein>
    <recommendedName>
        <fullName evidence="5">Adenine DNA glycosylase</fullName>
        <ecNumber evidence="4">3.2.2.31</ecNumber>
    </recommendedName>
</protein>
<organism evidence="16 17">
    <name type="scientific">Brevibacterium linens</name>
    <dbReference type="NCBI Taxonomy" id="1703"/>
    <lineage>
        <taxon>Bacteria</taxon>
        <taxon>Bacillati</taxon>
        <taxon>Actinomycetota</taxon>
        <taxon>Actinomycetes</taxon>
        <taxon>Micrococcales</taxon>
        <taxon>Brevibacteriaceae</taxon>
        <taxon>Brevibacterium</taxon>
    </lineage>
</organism>
<dbReference type="GO" id="GO:0034039">
    <property type="term" value="F:8-oxo-7,8-dihydroguanine DNA N-glycosylase activity"/>
    <property type="evidence" value="ECO:0007669"/>
    <property type="project" value="TreeGrafter"/>
</dbReference>
<evidence type="ECO:0000313" key="16">
    <source>
        <dbReference type="EMBL" id="KHS54102.1"/>
    </source>
</evidence>
<dbReference type="SUPFAM" id="SSF48150">
    <property type="entry name" value="DNA-glycosylase"/>
    <property type="match status" value="1"/>
</dbReference>
<keyword evidence="8" id="KW-0227">DNA damage</keyword>
<keyword evidence="6" id="KW-0004">4Fe-4S</keyword>
<keyword evidence="11" id="KW-0411">Iron-sulfur</keyword>
<feature type="domain" description="HhH-GPD" evidence="15">
    <location>
        <begin position="66"/>
        <end position="216"/>
    </location>
</feature>
<dbReference type="InterPro" id="IPR003651">
    <property type="entry name" value="Endonuclease3_FeS-loop_motif"/>
</dbReference>
<dbReference type="InterPro" id="IPR023170">
    <property type="entry name" value="HhH_base_excis_C"/>
</dbReference>
<dbReference type="GO" id="GO:0006284">
    <property type="term" value="P:base-excision repair"/>
    <property type="evidence" value="ECO:0007669"/>
    <property type="project" value="InterPro"/>
</dbReference>
<dbReference type="InterPro" id="IPR000445">
    <property type="entry name" value="HhH_motif"/>
</dbReference>
<name>A0A0B9AT82_BRELN</name>
<evidence type="ECO:0000256" key="10">
    <source>
        <dbReference type="ARBA" id="ARBA00023004"/>
    </source>
</evidence>
<feature type="region of interest" description="Disordered" evidence="14">
    <location>
        <begin position="1"/>
        <end position="24"/>
    </location>
</feature>
<evidence type="ECO:0000256" key="2">
    <source>
        <dbReference type="ARBA" id="ARBA00001966"/>
    </source>
</evidence>
<proteinExistence type="inferred from homology"/>
<dbReference type="GO" id="GO:0035485">
    <property type="term" value="F:adenine/guanine mispair binding"/>
    <property type="evidence" value="ECO:0007669"/>
    <property type="project" value="TreeGrafter"/>
</dbReference>
<dbReference type="InterPro" id="IPR003265">
    <property type="entry name" value="HhH-GPD_domain"/>
</dbReference>
<evidence type="ECO:0000256" key="1">
    <source>
        <dbReference type="ARBA" id="ARBA00000843"/>
    </source>
</evidence>
<evidence type="ECO:0000259" key="15">
    <source>
        <dbReference type="SMART" id="SM00478"/>
    </source>
</evidence>
<dbReference type="Gene3D" id="1.10.1670.10">
    <property type="entry name" value="Helix-hairpin-Helix base-excision DNA repair enzymes (C-terminal)"/>
    <property type="match status" value="1"/>
</dbReference>
<comment type="similarity">
    <text evidence="3">Belongs to the Nth/MutY family.</text>
</comment>
<keyword evidence="10" id="KW-0408">Iron</keyword>
<gene>
    <name evidence="16" type="ORF">AE0388_0309</name>
</gene>
<reference evidence="16 17" key="1">
    <citation type="submission" date="2014-11" db="EMBL/GenBank/DDBJ databases">
        <title>Draft Genome Sequence of Brevibacterium linens AE038-8.</title>
        <authorList>
            <person name="Maizel D."/>
            <person name="Utturkar S.M."/>
            <person name="Brown S.D."/>
            <person name="Ferrero M."/>
            <person name="Rosen B.P."/>
        </authorList>
    </citation>
    <scope>NUCLEOTIDE SEQUENCE [LARGE SCALE GENOMIC DNA]</scope>
    <source>
        <strain evidence="16 17">AE038-8</strain>
    </source>
</reference>
<evidence type="ECO:0000256" key="7">
    <source>
        <dbReference type="ARBA" id="ARBA00022723"/>
    </source>
</evidence>
<dbReference type="GO" id="GO:0032357">
    <property type="term" value="F:oxidized purine DNA binding"/>
    <property type="evidence" value="ECO:0007669"/>
    <property type="project" value="TreeGrafter"/>
</dbReference>
<dbReference type="CDD" id="cd00056">
    <property type="entry name" value="ENDO3c"/>
    <property type="match status" value="1"/>
</dbReference>
<dbReference type="InterPro" id="IPR011257">
    <property type="entry name" value="DNA_glycosylase"/>
</dbReference>
<evidence type="ECO:0000256" key="4">
    <source>
        <dbReference type="ARBA" id="ARBA00012045"/>
    </source>
</evidence>
<dbReference type="PANTHER" id="PTHR42944:SF1">
    <property type="entry name" value="ADENINE DNA GLYCOSYLASE"/>
    <property type="match status" value="1"/>
</dbReference>